<evidence type="ECO:0000256" key="2">
    <source>
        <dbReference type="SAM" id="MobiDB-lite"/>
    </source>
</evidence>
<dbReference type="AlphaFoldDB" id="A0C4T4"/>
<dbReference type="OrthoDB" id="10354172at2759"/>
<keyword evidence="1" id="KW-0175">Coiled coil</keyword>
<sequence length="707" mass="83830">MSTHVKKDQKKASNQFLDFDQLAHKKYHFDQKKANEQSIKQEQYILDLKKAQFILIISYDQQKLEIEPLFQKVELLQIERKQLMDEIEQYKISQMEILKKYESEYQEKDKLNKECAKLKQQIQAQEKMQMPKEFQEKQCNQLKETLFVTIKDIMHDFLDNYNHMMGCVDESGISGNLLDELLQQIDDSIIMFVNCIATQQTKQFDSEEIQHLKDQIEKTLQTVSNLSAENQDLSTALDIEKQHKEKIINQRNSQQQLINQLQNQIETINNEKKVLEQEMQEVQMKNLEFQHDISRVNEFKDEENEKLKSEFIDSINELQKQISKLQFENTKLTSLIETNTKQQNKDTELLSEKVRELESKLNQETIKFEQKSREMVRIEKEQNQYKVEATKLFEENNYYQSQLELIKDKRKQDKEVLEKQKEKCKKLELQMQQSEIDLQTKIVQLEEQIKQLTQLQDKDNNYIQQMTLQTDALMEKEIQLTKLDQQVSESTQKIYEQKQQIVEMKIQINSLEQELQQQISTNQQHQERRANAFSEINRLEQQNQIQKQRINDQEQTIKQLQSEVQELLKQVNGNSQQTNTPSHNKSASKTSMFDVNNLDSSRLSDADSSISKTAKAASIILNGLNYFKLRPQGIIQQADDPERKLAEQALQNQAKELKSNLEQLYKSYLSTVFQNQVDDEKFLKFERQINECVKKTQDLNDNIEDFF</sequence>
<dbReference type="OMA" id="TIKDIMH"/>
<evidence type="ECO:0000313" key="4">
    <source>
        <dbReference type="Proteomes" id="UP000000600"/>
    </source>
</evidence>
<dbReference type="EMBL" id="CT868041">
    <property type="protein sequence ID" value="CAK65801.1"/>
    <property type="molecule type" value="Genomic_DNA"/>
</dbReference>
<dbReference type="Proteomes" id="UP000000600">
    <property type="component" value="Unassembled WGS sequence"/>
</dbReference>
<evidence type="ECO:0000313" key="3">
    <source>
        <dbReference type="EMBL" id="CAK65801.1"/>
    </source>
</evidence>
<dbReference type="HOGENOM" id="CLU_390552_0_0_1"/>
<feature type="coiled-coil region" evidence="1">
    <location>
        <begin position="73"/>
        <end position="128"/>
    </location>
</feature>
<keyword evidence="4" id="KW-1185">Reference proteome</keyword>
<proteinExistence type="predicted"/>
<feature type="region of interest" description="Disordered" evidence="2">
    <location>
        <begin position="572"/>
        <end position="592"/>
    </location>
</feature>
<accession>A0C4T4</accession>
<gene>
    <name evidence="3" type="ORF">GSPATT00006300001</name>
</gene>
<dbReference type="InParanoid" id="A0C4T4"/>
<protein>
    <submittedName>
        <fullName evidence="3">Uncharacterized protein</fullName>
    </submittedName>
</protein>
<dbReference type="KEGG" id="ptm:GSPATT00006300001"/>
<dbReference type="GeneID" id="5018983"/>
<reference evidence="3 4" key="1">
    <citation type="journal article" date="2006" name="Nature">
        <title>Global trends of whole-genome duplications revealed by the ciliate Paramecium tetraurelia.</title>
        <authorList>
            <consortium name="Genoscope"/>
            <person name="Aury J.-M."/>
            <person name="Jaillon O."/>
            <person name="Duret L."/>
            <person name="Noel B."/>
            <person name="Jubin C."/>
            <person name="Porcel B.M."/>
            <person name="Segurens B."/>
            <person name="Daubin V."/>
            <person name="Anthouard V."/>
            <person name="Aiach N."/>
            <person name="Arnaiz O."/>
            <person name="Billaut A."/>
            <person name="Beisson J."/>
            <person name="Blanc I."/>
            <person name="Bouhouche K."/>
            <person name="Camara F."/>
            <person name="Duharcourt S."/>
            <person name="Guigo R."/>
            <person name="Gogendeau D."/>
            <person name="Katinka M."/>
            <person name="Keller A.-M."/>
            <person name="Kissmehl R."/>
            <person name="Klotz C."/>
            <person name="Koll F."/>
            <person name="Le Moue A."/>
            <person name="Lepere C."/>
            <person name="Malinsky S."/>
            <person name="Nowacki M."/>
            <person name="Nowak J.K."/>
            <person name="Plattner H."/>
            <person name="Poulain J."/>
            <person name="Ruiz F."/>
            <person name="Serrano V."/>
            <person name="Zagulski M."/>
            <person name="Dessen P."/>
            <person name="Betermier M."/>
            <person name="Weissenbach J."/>
            <person name="Scarpelli C."/>
            <person name="Schachter V."/>
            <person name="Sperling L."/>
            <person name="Meyer E."/>
            <person name="Cohen J."/>
            <person name="Wincker P."/>
        </authorList>
    </citation>
    <scope>NUCLEOTIDE SEQUENCE [LARGE SCALE GENOMIC DNA]</scope>
    <source>
        <strain evidence="3 4">Stock d4-2</strain>
    </source>
</reference>
<evidence type="ECO:0000256" key="1">
    <source>
        <dbReference type="SAM" id="Coils"/>
    </source>
</evidence>
<organism evidence="3 4">
    <name type="scientific">Paramecium tetraurelia</name>
    <dbReference type="NCBI Taxonomy" id="5888"/>
    <lineage>
        <taxon>Eukaryota</taxon>
        <taxon>Sar</taxon>
        <taxon>Alveolata</taxon>
        <taxon>Ciliophora</taxon>
        <taxon>Intramacronucleata</taxon>
        <taxon>Oligohymenophorea</taxon>
        <taxon>Peniculida</taxon>
        <taxon>Parameciidae</taxon>
        <taxon>Paramecium</taxon>
    </lineage>
</organism>
<dbReference type="STRING" id="5888.A0C4T4"/>
<dbReference type="RefSeq" id="XP_001433198.1">
    <property type="nucleotide sequence ID" value="XM_001433161.1"/>
</dbReference>
<name>A0C4T4_PARTE</name>
<dbReference type="eggNOG" id="ENOG502T2SR">
    <property type="taxonomic scope" value="Eukaryota"/>
</dbReference>